<feature type="domain" description="FHA" evidence="4">
    <location>
        <begin position="304"/>
        <end position="363"/>
    </location>
</feature>
<sequence>MTTGNPLASIGDAAGTVGGALAVSLLGVLVQLVLLAAVYVWTSLALAAVFRKAGLPSGRAWVPVLNIWMLFELAGMKGWWAAVIVSGGLFTAVIASVAGSLLLQSAQEAAFGGGGDGAGAILAASVVPTLLFLVFLAGVVILLVRMMGPLNRGFGRGGGFVALGALLLPVWASAIGWGAARWQGLPQKGLPPTPFAAEPVAVDTRGVPADTSGFAPPAPTSAPGPGTPAAASVPVHPWSPPPLAPVAAPVPAPAAPAAPPAAPAVAPGEQTELEEHTVLAAHRRPAASLRLPTGQTVALTSDTIVLGRNPAPPSDAPEAQPIAIDDTTRTVSKTHALLRRTGDAWTITDLASTNGVVVGTSDTEITVGTPVPLAGRFLLGDAELTLDAGSR</sequence>
<dbReference type="EMBL" id="JAUZVT010000002">
    <property type="protein sequence ID" value="MDT3330887.1"/>
    <property type="molecule type" value="Genomic_DNA"/>
</dbReference>
<keyword evidence="3" id="KW-0812">Transmembrane</keyword>
<feature type="transmembrane region" description="Helical" evidence="3">
    <location>
        <begin position="20"/>
        <end position="50"/>
    </location>
</feature>
<feature type="transmembrane region" description="Helical" evidence="3">
    <location>
        <begin position="79"/>
        <end position="101"/>
    </location>
</feature>
<feature type="transmembrane region" description="Helical" evidence="3">
    <location>
        <begin position="121"/>
        <end position="145"/>
    </location>
</feature>
<dbReference type="CDD" id="cd00060">
    <property type="entry name" value="FHA"/>
    <property type="match status" value="1"/>
</dbReference>
<dbReference type="SUPFAM" id="SSF49879">
    <property type="entry name" value="SMAD/FHA domain"/>
    <property type="match status" value="1"/>
</dbReference>
<dbReference type="InterPro" id="IPR008984">
    <property type="entry name" value="SMAD_FHA_dom_sf"/>
</dbReference>
<evidence type="ECO:0000313" key="5">
    <source>
        <dbReference type="EMBL" id="MDT3330887.1"/>
    </source>
</evidence>
<dbReference type="Gene3D" id="2.60.200.20">
    <property type="match status" value="1"/>
</dbReference>
<keyword evidence="3" id="KW-0472">Membrane</keyword>
<feature type="transmembrane region" description="Helical" evidence="3">
    <location>
        <begin position="157"/>
        <end position="180"/>
    </location>
</feature>
<evidence type="ECO:0000256" key="1">
    <source>
        <dbReference type="ARBA" id="ARBA00022553"/>
    </source>
</evidence>
<reference evidence="5 6" key="1">
    <citation type="submission" date="2023-08" db="EMBL/GenBank/DDBJ databases">
        <title>Microbacterium aquilitoris sp. nov. and Microbacterium gwkjibeachense sp. nov., isolated from beach.</title>
        <authorList>
            <person name="Lee S.D."/>
            <person name="Yang H."/>
            <person name="Kim I."/>
        </authorList>
    </citation>
    <scope>NUCLEOTIDE SEQUENCE [LARGE SCALE GENOMIC DNA]</scope>
    <source>
        <strain evidence="5 6">KSW-18</strain>
    </source>
</reference>
<evidence type="ECO:0000259" key="4">
    <source>
        <dbReference type="PROSITE" id="PS50006"/>
    </source>
</evidence>
<feature type="region of interest" description="Disordered" evidence="2">
    <location>
        <begin position="206"/>
        <end position="235"/>
    </location>
</feature>
<organism evidence="5 6">
    <name type="scientific">Microbacterium aquilitoris</name>
    <dbReference type="NCBI Taxonomy" id="3067307"/>
    <lineage>
        <taxon>Bacteria</taxon>
        <taxon>Bacillati</taxon>
        <taxon>Actinomycetota</taxon>
        <taxon>Actinomycetes</taxon>
        <taxon>Micrococcales</taxon>
        <taxon>Microbacteriaceae</taxon>
        <taxon>Microbacterium</taxon>
    </lineage>
</organism>
<accession>A0ABU3GJL1</accession>
<name>A0ABU3GJL1_9MICO</name>
<dbReference type="Pfam" id="PF00498">
    <property type="entry name" value="FHA"/>
    <property type="match status" value="1"/>
</dbReference>
<dbReference type="Proteomes" id="UP001262835">
    <property type="component" value="Unassembled WGS sequence"/>
</dbReference>
<keyword evidence="1" id="KW-0597">Phosphoprotein</keyword>
<comment type="caution">
    <text evidence="5">The sequence shown here is derived from an EMBL/GenBank/DDBJ whole genome shotgun (WGS) entry which is preliminary data.</text>
</comment>
<evidence type="ECO:0000313" key="6">
    <source>
        <dbReference type="Proteomes" id="UP001262835"/>
    </source>
</evidence>
<keyword evidence="3" id="KW-1133">Transmembrane helix</keyword>
<dbReference type="PROSITE" id="PS50006">
    <property type="entry name" value="FHA_DOMAIN"/>
    <property type="match status" value="1"/>
</dbReference>
<dbReference type="RefSeq" id="WP_311870074.1">
    <property type="nucleotide sequence ID" value="NZ_JAUZVT010000002.1"/>
</dbReference>
<evidence type="ECO:0000256" key="3">
    <source>
        <dbReference type="SAM" id="Phobius"/>
    </source>
</evidence>
<proteinExistence type="predicted"/>
<feature type="compositionally biased region" description="Pro residues" evidence="2">
    <location>
        <begin position="216"/>
        <end position="226"/>
    </location>
</feature>
<gene>
    <name evidence="5" type="ORF">Q9S78_09395</name>
</gene>
<protein>
    <submittedName>
        <fullName evidence="5">DUF5684 domain-containing protein</fullName>
    </submittedName>
</protein>
<evidence type="ECO:0000256" key="2">
    <source>
        <dbReference type="SAM" id="MobiDB-lite"/>
    </source>
</evidence>
<dbReference type="InterPro" id="IPR000253">
    <property type="entry name" value="FHA_dom"/>
</dbReference>
<keyword evidence="6" id="KW-1185">Reference proteome</keyword>